<evidence type="ECO:0000256" key="1">
    <source>
        <dbReference type="SAM" id="Phobius"/>
    </source>
</evidence>
<dbReference type="PROSITE" id="PS51257">
    <property type="entry name" value="PROKAR_LIPOPROTEIN"/>
    <property type="match status" value="1"/>
</dbReference>
<feature type="domain" description="CAAX prenyl protease 2/Lysostaphin resistance protein A-like" evidence="2">
    <location>
        <begin position="138"/>
        <end position="249"/>
    </location>
</feature>
<name>A0A2S6IVF9_9ACTN</name>
<feature type="transmembrane region" description="Helical" evidence="1">
    <location>
        <begin position="12"/>
        <end position="35"/>
    </location>
</feature>
<sequence>MQTPRAQRATGLGRALLGGGVLALGSGCAAALTAAAGGADAGFWRRLPPAALCTVLVVAALLALRRRRARAGAVRGGAGLGSGLGLDGGVRLLRAVALGGAVVLAAGAAVLVPAAAGGLLRWEGAALPADPPAAARLLVAEAVLVLLLRVLPAEVALRGYALTALRESGAGRGWAAVLATTVFVLAPSASSAVERAVLGFPPVPVGAVPGGWEPLTQALLLALLGLVLAAARYATREESLGTCIGAHLALLLLLRVVAGAGGGTGAVAASPSALPLVAATLVAAGLVFVLLHRRAVRGPARVAGPVAVLPDAA</sequence>
<dbReference type="Proteomes" id="UP000239485">
    <property type="component" value="Unassembled WGS sequence"/>
</dbReference>
<feature type="transmembrane region" description="Helical" evidence="1">
    <location>
        <begin position="173"/>
        <end position="193"/>
    </location>
</feature>
<evidence type="ECO:0000313" key="4">
    <source>
        <dbReference type="Proteomes" id="UP000239485"/>
    </source>
</evidence>
<keyword evidence="1" id="KW-0472">Membrane</keyword>
<dbReference type="GO" id="GO:0006508">
    <property type="term" value="P:proteolysis"/>
    <property type="evidence" value="ECO:0007669"/>
    <property type="project" value="UniProtKB-KW"/>
</dbReference>
<keyword evidence="1" id="KW-1133">Transmembrane helix</keyword>
<feature type="transmembrane region" description="Helical" evidence="1">
    <location>
        <begin position="215"/>
        <end position="234"/>
    </location>
</feature>
<keyword evidence="3" id="KW-0378">Hydrolase</keyword>
<evidence type="ECO:0000259" key="2">
    <source>
        <dbReference type="Pfam" id="PF02517"/>
    </source>
</evidence>
<feature type="transmembrane region" description="Helical" evidence="1">
    <location>
        <begin position="133"/>
        <end position="152"/>
    </location>
</feature>
<evidence type="ECO:0000313" key="3">
    <source>
        <dbReference type="EMBL" id="PPK98347.1"/>
    </source>
</evidence>
<protein>
    <submittedName>
        <fullName evidence="3">CAAX prenyl protease-like protein</fullName>
    </submittedName>
</protein>
<comment type="caution">
    <text evidence="3">The sequence shown here is derived from an EMBL/GenBank/DDBJ whole genome shotgun (WGS) entry which is preliminary data.</text>
</comment>
<feature type="transmembrane region" description="Helical" evidence="1">
    <location>
        <begin position="246"/>
        <end position="267"/>
    </location>
</feature>
<dbReference type="RefSeq" id="WP_104430791.1">
    <property type="nucleotide sequence ID" value="NZ_PTJD01000001.1"/>
</dbReference>
<dbReference type="InterPro" id="IPR003675">
    <property type="entry name" value="Rce1/LyrA-like_dom"/>
</dbReference>
<keyword evidence="1" id="KW-0812">Transmembrane</keyword>
<accession>A0A2S6IVF9</accession>
<gene>
    <name evidence="3" type="ORF">CLV92_10142</name>
</gene>
<keyword evidence="4" id="KW-1185">Reference proteome</keyword>
<feature type="transmembrane region" description="Helical" evidence="1">
    <location>
        <begin position="92"/>
        <end position="113"/>
    </location>
</feature>
<dbReference type="GO" id="GO:0004175">
    <property type="term" value="F:endopeptidase activity"/>
    <property type="evidence" value="ECO:0007669"/>
    <property type="project" value="UniProtKB-ARBA"/>
</dbReference>
<feature type="transmembrane region" description="Helical" evidence="1">
    <location>
        <begin position="47"/>
        <end position="64"/>
    </location>
</feature>
<feature type="transmembrane region" description="Helical" evidence="1">
    <location>
        <begin position="273"/>
        <end position="291"/>
    </location>
</feature>
<dbReference type="AlphaFoldDB" id="A0A2S6IVF9"/>
<dbReference type="Pfam" id="PF02517">
    <property type="entry name" value="Rce1-like"/>
    <property type="match status" value="1"/>
</dbReference>
<dbReference type="GO" id="GO:0080120">
    <property type="term" value="P:CAAX-box protein maturation"/>
    <property type="evidence" value="ECO:0007669"/>
    <property type="project" value="UniProtKB-ARBA"/>
</dbReference>
<keyword evidence="3" id="KW-0645">Protease</keyword>
<dbReference type="EMBL" id="PTJD01000001">
    <property type="protein sequence ID" value="PPK98347.1"/>
    <property type="molecule type" value="Genomic_DNA"/>
</dbReference>
<proteinExistence type="predicted"/>
<organism evidence="3 4">
    <name type="scientific">Kineococcus xinjiangensis</name>
    <dbReference type="NCBI Taxonomy" id="512762"/>
    <lineage>
        <taxon>Bacteria</taxon>
        <taxon>Bacillati</taxon>
        <taxon>Actinomycetota</taxon>
        <taxon>Actinomycetes</taxon>
        <taxon>Kineosporiales</taxon>
        <taxon>Kineosporiaceae</taxon>
        <taxon>Kineococcus</taxon>
    </lineage>
</organism>
<reference evidence="3 4" key="1">
    <citation type="submission" date="2018-02" db="EMBL/GenBank/DDBJ databases">
        <title>Genomic Encyclopedia of Archaeal and Bacterial Type Strains, Phase II (KMG-II): from individual species to whole genera.</title>
        <authorList>
            <person name="Goeker M."/>
        </authorList>
    </citation>
    <scope>NUCLEOTIDE SEQUENCE [LARGE SCALE GENOMIC DNA]</scope>
    <source>
        <strain evidence="3 4">DSM 22857</strain>
    </source>
</reference>